<evidence type="ECO:0000313" key="6">
    <source>
        <dbReference type="Proteomes" id="UP001472677"/>
    </source>
</evidence>
<evidence type="ECO:0008006" key="7">
    <source>
        <dbReference type="Google" id="ProtNLM"/>
    </source>
</evidence>
<keyword evidence="4" id="KW-1133">Transmembrane helix</keyword>
<dbReference type="InterPro" id="IPR023574">
    <property type="entry name" value="Ribosomal_uL4_dom_sf"/>
</dbReference>
<keyword evidence="3" id="KW-0687">Ribonucleoprotein</keyword>
<reference evidence="5 6" key="1">
    <citation type="journal article" date="2024" name="G3 (Bethesda)">
        <title>Genome assembly of Hibiscus sabdariffa L. provides insights into metabolisms of medicinal natural products.</title>
        <authorList>
            <person name="Kim T."/>
        </authorList>
    </citation>
    <scope>NUCLEOTIDE SEQUENCE [LARGE SCALE GENOMIC DNA]</scope>
    <source>
        <strain evidence="5">TK-2024</strain>
        <tissue evidence="5">Old leaves</tissue>
    </source>
</reference>
<gene>
    <name evidence="5" type="ORF">V6N12_058006</name>
</gene>
<name>A0ABR2AXP6_9ROSI</name>
<evidence type="ECO:0000256" key="4">
    <source>
        <dbReference type="SAM" id="Phobius"/>
    </source>
</evidence>
<dbReference type="PANTHER" id="PTHR19431">
    <property type="entry name" value="60S RIBOSOMAL PROTEIN L4"/>
    <property type="match status" value="1"/>
</dbReference>
<dbReference type="EMBL" id="JBBPBM010000241">
    <property type="protein sequence ID" value="KAK8498969.1"/>
    <property type="molecule type" value="Genomic_DNA"/>
</dbReference>
<keyword evidence="6" id="KW-1185">Reference proteome</keyword>
<evidence type="ECO:0000256" key="3">
    <source>
        <dbReference type="ARBA" id="ARBA00023274"/>
    </source>
</evidence>
<keyword evidence="2" id="KW-0689">Ribosomal protein</keyword>
<evidence type="ECO:0000313" key="5">
    <source>
        <dbReference type="EMBL" id="KAK8498969.1"/>
    </source>
</evidence>
<feature type="transmembrane region" description="Helical" evidence="4">
    <location>
        <begin position="64"/>
        <end position="83"/>
    </location>
</feature>
<evidence type="ECO:0000256" key="1">
    <source>
        <dbReference type="ARBA" id="ARBA00010528"/>
    </source>
</evidence>
<dbReference type="Gene3D" id="3.40.1370.10">
    <property type="match status" value="1"/>
</dbReference>
<dbReference type="Proteomes" id="UP001472677">
    <property type="component" value="Unassembled WGS sequence"/>
</dbReference>
<keyword evidence="4" id="KW-0472">Membrane</keyword>
<accession>A0ABR2AXP6</accession>
<comment type="similarity">
    <text evidence="1">Belongs to the universal ribosomal protein uL4 family.</text>
</comment>
<comment type="caution">
    <text evidence="5">The sequence shown here is derived from an EMBL/GenBank/DDBJ whole genome shotgun (WGS) entry which is preliminary data.</text>
</comment>
<evidence type="ECO:0000256" key="2">
    <source>
        <dbReference type="ARBA" id="ARBA00022980"/>
    </source>
</evidence>
<feature type="transmembrane region" description="Helical" evidence="4">
    <location>
        <begin position="103"/>
        <end position="123"/>
    </location>
</feature>
<dbReference type="InterPro" id="IPR045240">
    <property type="entry name" value="Ribosomal_uL4_euk/arch"/>
</dbReference>
<keyword evidence="4" id="KW-0812">Transmembrane</keyword>
<sequence length="161" mass="17785">MQKRPRHQMYLPLMPKEASTLLRRASSFYIVVTNRKPDTSDGFGDGLVILGTIASIKGQLDRTMHTFVVISSIFLGSGGVNPGQPLDLLHVKVLRPFLELKGANCYVVAYAIVAYAISSLVMARDHLIETVMEIPLVISDVFDGMEKTSTGIKILKQFEAF</sequence>
<proteinExistence type="inferred from homology"/>
<organism evidence="5 6">
    <name type="scientific">Hibiscus sabdariffa</name>
    <name type="common">roselle</name>
    <dbReference type="NCBI Taxonomy" id="183260"/>
    <lineage>
        <taxon>Eukaryota</taxon>
        <taxon>Viridiplantae</taxon>
        <taxon>Streptophyta</taxon>
        <taxon>Embryophyta</taxon>
        <taxon>Tracheophyta</taxon>
        <taxon>Spermatophyta</taxon>
        <taxon>Magnoliopsida</taxon>
        <taxon>eudicotyledons</taxon>
        <taxon>Gunneridae</taxon>
        <taxon>Pentapetalae</taxon>
        <taxon>rosids</taxon>
        <taxon>malvids</taxon>
        <taxon>Malvales</taxon>
        <taxon>Malvaceae</taxon>
        <taxon>Malvoideae</taxon>
        <taxon>Hibiscus</taxon>
    </lineage>
</organism>
<protein>
    <recommendedName>
        <fullName evidence="7">H(+)-exporting diphosphatase</fullName>
    </recommendedName>
</protein>